<protein>
    <recommendedName>
        <fullName evidence="4">Acyltransferase family protein</fullName>
    </recommendedName>
</protein>
<feature type="transmembrane region" description="Helical" evidence="1">
    <location>
        <begin position="60"/>
        <end position="81"/>
    </location>
</feature>
<evidence type="ECO:0000313" key="2">
    <source>
        <dbReference type="EMBL" id="SKB26831.1"/>
    </source>
</evidence>
<evidence type="ECO:0000313" key="3">
    <source>
        <dbReference type="Proteomes" id="UP000190339"/>
    </source>
</evidence>
<evidence type="ECO:0008006" key="4">
    <source>
        <dbReference type="Google" id="ProtNLM"/>
    </source>
</evidence>
<keyword evidence="1" id="KW-0472">Membrane</keyword>
<name>A0A1T4ZVM9_9FLAO</name>
<feature type="transmembrane region" description="Helical" evidence="1">
    <location>
        <begin position="88"/>
        <end position="111"/>
    </location>
</feature>
<gene>
    <name evidence="2" type="ORF">SAMN05660866_00387</name>
</gene>
<organism evidence="2 3">
    <name type="scientific">Maribacter arcticus</name>
    <dbReference type="NCBI Taxonomy" id="561365"/>
    <lineage>
        <taxon>Bacteria</taxon>
        <taxon>Pseudomonadati</taxon>
        <taxon>Bacteroidota</taxon>
        <taxon>Flavobacteriia</taxon>
        <taxon>Flavobacteriales</taxon>
        <taxon>Flavobacteriaceae</taxon>
        <taxon>Maribacter</taxon>
    </lineage>
</organism>
<accession>A0A1T4ZVM9</accession>
<dbReference type="Proteomes" id="UP000190339">
    <property type="component" value="Unassembled WGS sequence"/>
</dbReference>
<dbReference type="AlphaFoldDB" id="A0A1T4ZVM9"/>
<reference evidence="3" key="1">
    <citation type="submission" date="2017-02" db="EMBL/GenBank/DDBJ databases">
        <authorList>
            <person name="Varghese N."/>
            <person name="Submissions S."/>
        </authorList>
    </citation>
    <scope>NUCLEOTIDE SEQUENCE [LARGE SCALE GENOMIC DNA]</scope>
    <source>
        <strain evidence="3">DSM 23546</strain>
    </source>
</reference>
<feature type="transmembrane region" description="Helical" evidence="1">
    <location>
        <begin position="123"/>
        <end position="143"/>
    </location>
</feature>
<dbReference type="OrthoDB" id="290051at2"/>
<evidence type="ECO:0000256" key="1">
    <source>
        <dbReference type="SAM" id="Phobius"/>
    </source>
</evidence>
<keyword evidence="3" id="KW-1185">Reference proteome</keyword>
<dbReference type="EMBL" id="FUYL01000001">
    <property type="protein sequence ID" value="SKB26831.1"/>
    <property type="molecule type" value="Genomic_DNA"/>
</dbReference>
<keyword evidence="1" id="KW-0812">Transmembrane</keyword>
<feature type="transmembrane region" description="Helical" evidence="1">
    <location>
        <begin position="30"/>
        <end position="54"/>
    </location>
</feature>
<proteinExistence type="predicted"/>
<keyword evidence="1" id="KW-1133">Transmembrane helix</keyword>
<sequence length="186" mass="21521">MFEWSPAFIAGMLMAEIYNSKKINIKNGTAILICFILSTFHRMIYAKIAIIIYPETFSKPIIVAVIFAVYAIMLLVILGRLKWLNKPYFLYLGIMTYPLYLQNQRIGYIIFNNLMGHYNKYLILAGTVTLMITASFNIVKYIAGPLFNFIEKYLDILIDFFLDLRYKSTSIETKGIEKMSNSISDK</sequence>
<dbReference type="RefSeq" id="WP_143814379.1">
    <property type="nucleotide sequence ID" value="NZ_FUYL01000001.1"/>
</dbReference>